<dbReference type="GeneID" id="57168824"/>
<dbReference type="RefSeq" id="WP_070938899.1">
    <property type="nucleotide sequence ID" value="NZ_MLIK01000019.1"/>
</dbReference>
<protein>
    <submittedName>
        <fullName evidence="1">Uncharacterized protein</fullName>
    </submittedName>
</protein>
<comment type="caution">
    <text evidence="1">The sequence shown here is derived from an EMBL/GenBank/DDBJ whole genome shotgun (WGS) entry which is preliminary data.</text>
</comment>
<proteinExistence type="predicted"/>
<dbReference type="AlphaFoldDB" id="A0A1S1LED6"/>
<dbReference type="EMBL" id="MLIK01000019">
    <property type="protein sequence ID" value="OHU22460.1"/>
    <property type="molecule type" value="Genomic_DNA"/>
</dbReference>
<organism evidence="1 2">
    <name type="scientific">Mycobacteroides franklinii</name>
    <dbReference type="NCBI Taxonomy" id="948102"/>
    <lineage>
        <taxon>Bacteria</taxon>
        <taxon>Bacillati</taxon>
        <taxon>Actinomycetota</taxon>
        <taxon>Actinomycetes</taxon>
        <taxon>Mycobacteriales</taxon>
        <taxon>Mycobacteriaceae</taxon>
        <taxon>Mycobacteroides</taxon>
    </lineage>
</organism>
<name>A0A1S1LED6_9MYCO</name>
<evidence type="ECO:0000313" key="2">
    <source>
        <dbReference type="Proteomes" id="UP000179616"/>
    </source>
</evidence>
<sequence>MRVASEVTVKASGRLATGIVCVTLMTTGIAYAPEARAYDSWCDLIETHAPGIAVASERMRGAYTPRDVDRLVDYYGKVIPQLNTVGYATFWYPNVWGSPDIRPQTRDLMAAMFDLQSTVMDGRPAASQVQTVDDSIAVLHGECAGKRGLPPRDS</sequence>
<evidence type="ECO:0000313" key="1">
    <source>
        <dbReference type="EMBL" id="OHU22460.1"/>
    </source>
</evidence>
<gene>
    <name evidence="1" type="ORF">BKG76_18595</name>
</gene>
<dbReference type="Proteomes" id="UP000179616">
    <property type="component" value="Unassembled WGS sequence"/>
</dbReference>
<dbReference type="OrthoDB" id="4764565at2"/>
<reference evidence="1 2" key="1">
    <citation type="submission" date="2016-10" db="EMBL/GenBank/DDBJ databases">
        <title>Evaluation of Human, Veterinary and Environmental Mycobacterium chelonae Isolates by Core Genome Phylogenomic Analysis, Targeted Gene Comparison, and Anti-microbial Susceptibility Patterns: A Tale of Mistaken Identities.</title>
        <authorList>
            <person name="Fogelson S.B."/>
            <person name="Camus A.C."/>
            <person name="Lorenz W."/>
            <person name="Vasireddy R."/>
            <person name="Vasireddy S."/>
            <person name="Smith T."/>
            <person name="Brown-Elliott B.A."/>
            <person name="Wallace R.J.Jr."/>
            <person name="Hasan N.A."/>
            <person name="Reischl U."/>
            <person name="Sanchez S."/>
        </authorList>
    </citation>
    <scope>NUCLEOTIDE SEQUENCE [LARGE SCALE GENOMIC DNA]</scope>
    <source>
        <strain evidence="1 2">1559</strain>
    </source>
</reference>
<dbReference type="STRING" id="948102.BKG76_18595"/>
<accession>A0A1S1LED6</accession>